<dbReference type="Gene3D" id="3.40.630.10">
    <property type="entry name" value="Zn peptidases"/>
    <property type="match status" value="1"/>
</dbReference>
<dbReference type="Gene3D" id="3.30.70.360">
    <property type="match status" value="1"/>
</dbReference>
<feature type="binding site" evidence="1">
    <location>
        <position position="111"/>
    </location>
    <ligand>
        <name>Mn(2+)</name>
        <dbReference type="ChEBI" id="CHEBI:29035"/>
        <label>2</label>
    </ligand>
</feature>
<dbReference type="InterPro" id="IPR036264">
    <property type="entry name" value="Bact_exopeptidase_dim_dom"/>
</dbReference>
<evidence type="ECO:0000313" key="3">
    <source>
        <dbReference type="EMBL" id="GEO30015.1"/>
    </source>
</evidence>
<keyword evidence="1" id="KW-0464">Manganese</keyword>
<protein>
    <submittedName>
        <fullName evidence="3">Peptidase</fullName>
    </submittedName>
</protein>
<dbReference type="InterPro" id="IPR002933">
    <property type="entry name" value="Peptidase_M20"/>
</dbReference>
<dbReference type="InterPro" id="IPR017439">
    <property type="entry name" value="Amidohydrolase"/>
</dbReference>
<feature type="binding site" evidence="1">
    <location>
        <position position="174"/>
    </location>
    <ligand>
        <name>Mn(2+)</name>
        <dbReference type="ChEBI" id="CHEBI:29035"/>
        <label>2</label>
    </ligand>
</feature>
<evidence type="ECO:0000259" key="2">
    <source>
        <dbReference type="Pfam" id="PF07687"/>
    </source>
</evidence>
<comment type="cofactor">
    <cofactor evidence="1">
        <name>Mn(2+)</name>
        <dbReference type="ChEBI" id="CHEBI:29035"/>
    </cofactor>
    <text evidence="1">The Mn(2+) ion enhances activity.</text>
</comment>
<dbReference type="PANTHER" id="PTHR11014">
    <property type="entry name" value="PEPTIDASE M20 FAMILY MEMBER"/>
    <property type="match status" value="1"/>
</dbReference>
<dbReference type="Pfam" id="PF01546">
    <property type="entry name" value="Peptidase_M20"/>
    <property type="match status" value="1"/>
</dbReference>
<dbReference type="Proteomes" id="UP000321534">
    <property type="component" value="Unassembled WGS sequence"/>
</dbReference>
<keyword evidence="1" id="KW-0479">Metal-binding</keyword>
<dbReference type="PIRSF" id="PIRSF005962">
    <property type="entry name" value="Pept_M20D_amidohydro"/>
    <property type="match status" value="1"/>
</dbReference>
<dbReference type="NCBIfam" id="TIGR01891">
    <property type="entry name" value="amidohydrolases"/>
    <property type="match status" value="1"/>
</dbReference>
<feature type="domain" description="Peptidase M20 dimerisation" evidence="2">
    <location>
        <begin position="196"/>
        <end position="291"/>
    </location>
</feature>
<name>A0A512D0N2_9MICO</name>
<dbReference type="RefSeq" id="WP_147065590.1">
    <property type="nucleotide sequence ID" value="NZ_BAAARO010000026.1"/>
</dbReference>
<reference evidence="3 4" key="1">
    <citation type="submission" date="2019-07" db="EMBL/GenBank/DDBJ databases">
        <title>Whole genome shotgun sequence of Terrabacter aerolatus NBRC 106305.</title>
        <authorList>
            <person name="Hosoyama A."/>
            <person name="Uohara A."/>
            <person name="Ohji S."/>
            <person name="Ichikawa N."/>
        </authorList>
    </citation>
    <scope>NUCLEOTIDE SEQUENCE [LARGE SCALE GENOMIC DNA]</scope>
    <source>
        <strain evidence="3 4">NBRC 106305</strain>
    </source>
</reference>
<dbReference type="OrthoDB" id="9777385at2"/>
<dbReference type="InterPro" id="IPR011650">
    <property type="entry name" value="Peptidase_M20_dimer"/>
</dbReference>
<keyword evidence="4" id="KW-1185">Reference proteome</keyword>
<gene>
    <name evidence="3" type="ORF">TAE01_18250</name>
</gene>
<dbReference type="Pfam" id="PF07687">
    <property type="entry name" value="M20_dimer"/>
    <property type="match status" value="1"/>
</dbReference>
<sequence>MSATDEVLGGLERTRAWREDFYRDLHAHPELSGQESRTAERVAARLASWGFEVHRPGGGVVGVLANGSGATVLARADMDALPVTERTGLPYASTRTTVDAGGATVGVSHACGHDVHVTCLLGAAELLAGRRDVWSGSLVALFQPAEETAAGAKGMLDDGLFRVVPRPDVALAQHVLGLEAGTIGTTVGPVMSAGDSVRITLFGKGSHGSMPHLSVDPVVLAASVVLRLQTIVARETKPGEFAVVTVGSSVAGTKSNIIPDRAVLLLNVRTYDDAVRRHVLEAIERIVRAECEGAGSPEPPTFEYYDQYRLTSNDADVAARVGAAFAEHFPGRVVDLGRVTASEDFSRIPDAVGVPYFYWGVGGFAAGSDAPPNHSPFFAPLVQPTLDTGTAALVVAALSYVGPTPAGTPRRRDTEGEAAGA</sequence>
<dbReference type="EMBL" id="BJYX01000007">
    <property type="protein sequence ID" value="GEO30015.1"/>
    <property type="molecule type" value="Genomic_DNA"/>
</dbReference>
<dbReference type="GO" id="GO:0046872">
    <property type="term" value="F:metal ion binding"/>
    <property type="evidence" value="ECO:0007669"/>
    <property type="project" value="UniProtKB-KW"/>
</dbReference>
<proteinExistence type="predicted"/>
<organism evidence="3 4">
    <name type="scientific">Terrabacter aerolatus</name>
    <dbReference type="NCBI Taxonomy" id="422442"/>
    <lineage>
        <taxon>Bacteria</taxon>
        <taxon>Bacillati</taxon>
        <taxon>Actinomycetota</taxon>
        <taxon>Actinomycetes</taxon>
        <taxon>Micrococcales</taxon>
        <taxon>Intrasporangiaceae</taxon>
        <taxon>Terrabacter</taxon>
    </lineage>
</organism>
<feature type="binding site" evidence="1">
    <location>
        <position position="113"/>
    </location>
    <ligand>
        <name>Mn(2+)</name>
        <dbReference type="ChEBI" id="CHEBI:29035"/>
        <label>2</label>
    </ligand>
</feature>
<dbReference type="GO" id="GO:0016787">
    <property type="term" value="F:hydrolase activity"/>
    <property type="evidence" value="ECO:0007669"/>
    <property type="project" value="InterPro"/>
</dbReference>
<accession>A0A512D0N2</accession>
<comment type="caution">
    <text evidence="3">The sequence shown here is derived from an EMBL/GenBank/DDBJ whole genome shotgun (WGS) entry which is preliminary data.</text>
</comment>
<dbReference type="SUPFAM" id="SSF55031">
    <property type="entry name" value="Bacterial exopeptidase dimerisation domain"/>
    <property type="match status" value="1"/>
</dbReference>
<feature type="binding site" evidence="1">
    <location>
        <position position="147"/>
    </location>
    <ligand>
        <name>Mn(2+)</name>
        <dbReference type="ChEBI" id="CHEBI:29035"/>
        <label>2</label>
    </ligand>
</feature>
<dbReference type="SUPFAM" id="SSF53187">
    <property type="entry name" value="Zn-dependent exopeptidases"/>
    <property type="match status" value="1"/>
</dbReference>
<feature type="binding site" evidence="1">
    <location>
        <position position="374"/>
    </location>
    <ligand>
        <name>Mn(2+)</name>
        <dbReference type="ChEBI" id="CHEBI:29035"/>
        <label>2</label>
    </ligand>
</feature>
<dbReference type="AlphaFoldDB" id="A0A512D0N2"/>
<evidence type="ECO:0000313" key="4">
    <source>
        <dbReference type="Proteomes" id="UP000321534"/>
    </source>
</evidence>
<evidence type="ECO:0000256" key="1">
    <source>
        <dbReference type="PIRSR" id="PIRSR005962-1"/>
    </source>
</evidence>
<dbReference type="PANTHER" id="PTHR11014:SF63">
    <property type="entry name" value="METALLOPEPTIDASE, PUTATIVE (AFU_ORTHOLOGUE AFUA_6G09600)-RELATED"/>
    <property type="match status" value="1"/>
</dbReference>